<evidence type="ECO:0000313" key="4">
    <source>
        <dbReference type="EMBL" id="CAE0457442.1"/>
    </source>
</evidence>
<protein>
    <recommendedName>
        <fullName evidence="3">NAD-dependent epimerase/dehydratase domain-containing protein</fullName>
    </recommendedName>
</protein>
<feature type="domain" description="NAD-dependent epimerase/dehydratase" evidence="3">
    <location>
        <begin position="32"/>
        <end position="294"/>
    </location>
</feature>
<dbReference type="GO" id="GO:0016616">
    <property type="term" value="F:oxidoreductase activity, acting on the CH-OH group of donors, NAD or NADP as acceptor"/>
    <property type="evidence" value="ECO:0007669"/>
    <property type="project" value="TreeGrafter"/>
</dbReference>
<evidence type="ECO:0000256" key="2">
    <source>
        <dbReference type="SAM" id="SignalP"/>
    </source>
</evidence>
<evidence type="ECO:0000259" key="3">
    <source>
        <dbReference type="Pfam" id="PF01370"/>
    </source>
</evidence>
<dbReference type="Pfam" id="PF01370">
    <property type="entry name" value="Epimerase"/>
    <property type="match status" value="1"/>
</dbReference>
<dbReference type="InterPro" id="IPR050425">
    <property type="entry name" value="NAD(P)_dehydrat-like"/>
</dbReference>
<proteinExistence type="predicted"/>
<feature type="signal peptide" evidence="2">
    <location>
        <begin position="1"/>
        <end position="24"/>
    </location>
</feature>
<dbReference type="SUPFAM" id="SSF51735">
    <property type="entry name" value="NAD(P)-binding Rossmann-fold domains"/>
    <property type="match status" value="1"/>
</dbReference>
<feature type="chain" id="PRO_5030567028" description="NAD-dependent epimerase/dehydratase domain-containing protein" evidence="2">
    <location>
        <begin position="25"/>
        <end position="388"/>
    </location>
</feature>
<gene>
    <name evidence="4" type="ORF">CDEB00056_LOCUS2283</name>
</gene>
<dbReference type="AlphaFoldDB" id="A0A7S3V534"/>
<name>A0A7S3V534_9STRA</name>
<keyword evidence="1" id="KW-0560">Oxidoreductase</keyword>
<dbReference type="Gene3D" id="3.40.50.720">
    <property type="entry name" value="NAD(P)-binding Rossmann-like Domain"/>
    <property type="match status" value="1"/>
</dbReference>
<accession>A0A7S3V534</accession>
<dbReference type="PANTHER" id="PTHR10366:SF831">
    <property type="entry name" value="NAD-DEPENDENT EPIMERASE_DEHYDRATASE DOMAIN-CONTAINING PROTEIN"/>
    <property type="match status" value="1"/>
</dbReference>
<dbReference type="EMBL" id="HBIO01003337">
    <property type="protein sequence ID" value="CAE0457442.1"/>
    <property type="molecule type" value="Transcribed_RNA"/>
</dbReference>
<dbReference type="InterPro" id="IPR001509">
    <property type="entry name" value="Epimerase_deHydtase"/>
</dbReference>
<evidence type="ECO:0000256" key="1">
    <source>
        <dbReference type="ARBA" id="ARBA00023002"/>
    </source>
</evidence>
<sequence length="388" mass="42469">MFERFNRVLSLTVLASVLLVSVDAFSAASKKIVVTGASGYLGREIVNTLLNEEGDEEILSTPEVICLVRGSRVEEEKLYWGSKSSTIKVMPYDMLDGGTSIKNALSSVFNDDGKEVRDDASDIECCILHVASVFSLCDDHETMAHDNVKGAKDLMNAVANLSANQKDQVRVILTSSMAGVRAGGQIPLNGKYYTHKDWNVESQLGASWGASYQWSKAASEKVAWDIAKESGIQFTSLNPAFIFGPPSNRESSASFSIETVSKWITGESPVQSRLCVDVRDVARAHVLASQTDKTVNERIIISREARISSEIIAEELKKLAIELGIGDPDKIHPDTAFDGGLIKIGDREVACDERMVDLLDGFKCRPVEETMRDMAKVLLEIDRVADEA</sequence>
<reference evidence="4" key="1">
    <citation type="submission" date="2021-01" db="EMBL/GenBank/DDBJ databases">
        <authorList>
            <person name="Corre E."/>
            <person name="Pelletier E."/>
            <person name="Niang G."/>
            <person name="Scheremetjew M."/>
            <person name="Finn R."/>
            <person name="Kale V."/>
            <person name="Holt S."/>
            <person name="Cochrane G."/>
            <person name="Meng A."/>
            <person name="Brown T."/>
            <person name="Cohen L."/>
        </authorList>
    </citation>
    <scope>NUCLEOTIDE SEQUENCE</scope>
    <source>
        <strain evidence="4">MM31A-1</strain>
    </source>
</reference>
<organism evidence="4">
    <name type="scientific">Chaetoceros debilis</name>
    <dbReference type="NCBI Taxonomy" id="122233"/>
    <lineage>
        <taxon>Eukaryota</taxon>
        <taxon>Sar</taxon>
        <taxon>Stramenopiles</taxon>
        <taxon>Ochrophyta</taxon>
        <taxon>Bacillariophyta</taxon>
        <taxon>Coscinodiscophyceae</taxon>
        <taxon>Chaetocerotophycidae</taxon>
        <taxon>Chaetocerotales</taxon>
        <taxon>Chaetocerotaceae</taxon>
        <taxon>Chaetoceros</taxon>
    </lineage>
</organism>
<keyword evidence="2" id="KW-0732">Signal</keyword>
<dbReference type="InterPro" id="IPR036291">
    <property type="entry name" value="NAD(P)-bd_dom_sf"/>
</dbReference>
<dbReference type="PANTHER" id="PTHR10366">
    <property type="entry name" value="NAD DEPENDENT EPIMERASE/DEHYDRATASE"/>
    <property type="match status" value="1"/>
</dbReference>